<dbReference type="SUPFAM" id="SSF53850">
    <property type="entry name" value="Periplasmic binding protein-like II"/>
    <property type="match status" value="1"/>
</dbReference>
<accession>A0A9D1JAB2</accession>
<keyword evidence="2" id="KW-1133">Transmembrane helix</keyword>
<dbReference type="Proteomes" id="UP000823912">
    <property type="component" value="Unassembled WGS sequence"/>
</dbReference>
<dbReference type="InterPro" id="IPR004474">
    <property type="entry name" value="LytR_CpsA_psr"/>
</dbReference>
<dbReference type="EMBL" id="DVHM01000070">
    <property type="protein sequence ID" value="HIR70471.1"/>
    <property type="molecule type" value="Genomic_DNA"/>
</dbReference>
<dbReference type="InterPro" id="IPR050922">
    <property type="entry name" value="LytR/CpsA/Psr_CW_biosynth"/>
</dbReference>
<gene>
    <name evidence="4" type="ORF">IAA55_04235</name>
</gene>
<comment type="similarity">
    <text evidence="1">Belongs to the LytR/CpsA/Psr (LCP) family.</text>
</comment>
<dbReference type="Pfam" id="PF03816">
    <property type="entry name" value="LytR_cpsA_psr"/>
    <property type="match status" value="1"/>
</dbReference>
<feature type="transmembrane region" description="Helical" evidence="2">
    <location>
        <begin position="42"/>
        <end position="62"/>
    </location>
</feature>
<reference evidence="4" key="1">
    <citation type="submission" date="2020-10" db="EMBL/GenBank/DDBJ databases">
        <authorList>
            <person name="Gilroy R."/>
        </authorList>
    </citation>
    <scope>NUCLEOTIDE SEQUENCE</scope>
    <source>
        <strain evidence="4">ChiSjej5B23-6657</strain>
    </source>
</reference>
<comment type="caution">
    <text evidence="4">The sequence shown here is derived from an EMBL/GenBank/DDBJ whole genome shotgun (WGS) entry which is preliminary data.</text>
</comment>
<keyword evidence="2" id="KW-0472">Membrane</keyword>
<feature type="transmembrane region" description="Helical" evidence="2">
    <location>
        <begin position="12"/>
        <end position="36"/>
    </location>
</feature>
<keyword evidence="2" id="KW-0812">Transmembrane</keyword>
<evidence type="ECO:0000313" key="5">
    <source>
        <dbReference type="Proteomes" id="UP000823912"/>
    </source>
</evidence>
<name>A0A9D1JAB2_9FIRM</name>
<feature type="domain" description="Cell envelope-related transcriptional attenuator" evidence="3">
    <location>
        <begin position="247"/>
        <end position="326"/>
    </location>
</feature>
<dbReference type="AlphaFoldDB" id="A0A9D1JAB2"/>
<dbReference type="PANTHER" id="PTHR33392">
    <property type="entry name" value="POLYISOPRENYL-TEICHOIC ACID--PEPTIDOGLYCAN TEICHOIC ACID TRANSFERASE TAGU"/>
    <property type="match status" value="1"/>
</dbReference>
<evidence type="ECO:0000256" key="1">
    <source>
        <dbReference type="ARBA" id="ARBA00006068"/>
    </source>
</evidence>
<sequence>MTKEKNKTTKLVVSIILAILVAIAGVVTGVLLFKLAILPVQLTIGAMIALIIIGVLALVLVLRRKRGWVFGIVLSVIYLLCCGVGSYYLYHTNQAVDEIITPTTLETDAVSIFVLKDDPAQDVSDIEDYTIGIMRELDRENTDYAISQIEEQAGFTLKLKEYDAMDAMIDALKSGEIGGMLLNNGFLTMTEDMEGYENTMDEVRAIITISIETEVEEPQQTTDYDPNYFAVYISGIDTYGGVNAKSRSDVNIIMAVNTQTKQILLLSTPRDYYVPLTISGGVRDKLTHAGIYGVDVSRGTLENLYNTEIPYYLRMNFSGFINIIDA</sequence>
<feature type="non-terminal residue" evidence="4">
    <location>
        <position position="326"/>
    </location>
</feature>
<reference evidence="4" key="2">
    <citation type="journal article" date="2021" name="PeerJ">
        <title>Extensive microbial diversity within the chicken gut microbiome revealed by metagenomics and culture.</title>
        <authorList>
            <person name="Gilroy R."/>
            <person name="Ravi A."/>
            <person name="Getino M."/>
            <person name="Pursley I."/>
            <person name="Horton D.L."/>
            <person name="Alikhan N.F."/>
            <person name="Baker D."/>
            <person name="Gharbi K."/>
            <person name="Hall N."/>
            <person name="Watson M."/>
            <person name="Adriaenssens E.M."/>
            <person name="Foster-Nyarko E."/>
            <person name="Jarju S."/>
            <person name="Secka A."/>
            <person name="Antonio M."/>
            <person name="Oren A."/>
            <person name="Chaudhuri R.R."/>
            <person name="La Ragione R."/>
            <person name="Hildebrand F."/>
            <person name="Pallen M.J."/>
        </authorList>
    </citation>
    <scope>NUCLEOTIDE SEQUENCE</scope>
    <source>
        <strain evidence="4">ChiSjej5B23-6657</strain>
    </source>
</reference>
<dbReference type="Gene3D" id="3.40.630.190">
    <property type="entry name" value="LCP protein"/>
    <property type="match status" value="1"/>
</dbReference>
<feature type="transmembrane region" description="Helical" evidence="2">
    <location>
        <begin position="69"/>
        <end position="90"/>
    </location>
</feature>
<proteinExistence type="inferred from homology"/>
<evidence type="ECO:0000259" key="3">
    <source>
        <dbReference type="Pfam" id="PF03816"/>
    </source>
</evidence>
<organism evidence="4 5">
    <name type="scientific">Candidatus Pullilachnospira gallistercoris</name>
    <dbReference type="NCBI Taxonomy" id="2840911"/>
    <lineage>
        <taxon>Bacteria</taxon>
        <taxon>Bacillati</taxon>
        <taxon>Bacillota</taxon>
        <taxon>Clostridia</taxon>
        <taxon>Lachnospirales</taxon>
        <taxon>Lachnospiraceae</taxon>
        <taxon>Lachnospiraceae incertae sedis</taxon>
        <taxon>Candidatus Pullilachnospira</taxon>
    </lineage>
</organism>
<dbReference type="PANTHER" id="PTHR33392:SF6">
    <property type="entry name" value="POLYISOPRENYL-TEICHOIC ACID--PEPTIDOGLYCAN TEICHOIC ACID TRANSFERASE TAGU"/>
    <property type="match status" value="1"/>
</dbReference>
<dbReference type="Gene3D" id="3.40.190.10">
    <property type="entry name" value="Periplasmic binding protein-like II"/>
    <property type="match status" value="1"/>
</dbReference>
<evidence type="ECO:0000313" key="4">
    <source>
        <dbReference type="EMBL" id="HIR70471.1"/>
    </source>
</evidence>
<protein>
    <submittedName>
        <fullName evidence="4">LCP family protein</fullName>
    </submittedName>
</protein>
<evidence type="ECO:0000256" key="2">
    <source>
        <dbReference type="SAM" id="Phobius"/>
    </source>
</evidence>